<keyword evidence="3" id="KW-1185">Reference proteome</keyword>
<evidence type="ECO:0000256" key="1">
    <source>
        <dbReference type="SAM" id="Phobius"/>
    </source>
</evidence>
<organism evidence="2 3">
    <name type="scientific">Stylophora pistillata</name>
    <name type="common">Smooth cauliflower coral</name>
    <dbReference type="NCBI Taxonomy" id="50429"/>
    <lineage>
        <taxon>Eukaryota</taxon>
        <taxon>Metazoa</taxon>
        <taxon>Cnidaria</taxon>
        <taxon>Anthozoa</taxon>
        <taxon>Hexacorallia</taxon>
        <taxon>Scleractinia</taxon>
        <taxon>Astrocoeniina</taxon>
        <taxon>Pocilloporidae</taxon>
        <taxon>Stylophora</taxon>
    </lineage>
</organism>
<keyword evidence="1" id="KW-0812">Transmembrane</keyword>
<dbReference type="Proteomes" id="UP000225706">
    <property type="component" value="Unassembled WGS sequence"/>
</dbReference>
<proteinExistence type="predicted"/>
<dbReference type="EMBL" id="LSMT01000184">
    <property type="protein sequence ID" value="PFX24156.1"/>
    <property type="molecule type" value="Genomic_DNA"/>
</dbReference>
<reference evidence="3" key="1">
    <citation type="journal article" date="2017" name="bioRxiv">
        <title>Comparative analysis of the genomes of Stylophora pistillata and Acropora digitifera provides evidence for extensive differences between species of corals.</title>
        <authorList>
            <person name="Voolstra C.R."/>
            <person name="Li Y."/>
            <person name="Liew Y.J."/>
            <person name="Baumgarten S."/>
            <person name="Zoccola D."/>
            <person name="Flot J.-F."/>
            <person name="Tambutte S."/>
            <person name="Allemand D."/>
            <person name="Aranda M."/>
        </authorList>
    </citation>
    <scope>NUCLEOTIDE SEQUENCE [LARGE SCALE GENOMIC DNA]</scope>
</reference>
<sequence length="157" mass="17837">MKVYEGVILSKLLATMIHFERPCMAVSLISSKFHGHLSIVGRRNMAPDFIGARGRQVCTQRQLLEFPKMTDFKRTVTVFFLLYLVSSGLGMSLVRRDLKENSGAARFLSALDKRTELFKRSDCQDTNPDVYFCMFAAFEEQSCETYGRECALSCGFC</sequence>
<evidence type="ECO:0000313" key="3">
    <source>
        <dbReference type="Proteomes" id="UP000225706"/>
    </source>
</evidence>
<keyword evidence="1" id="KW-1133">Transmembrane helix</keyword>
<comment type="caution">
    <text evidence="2">The sequence shown here is derived from an EMBL/GenBank/DDBJ whole genome shotgun (WGS) entry which is preliminary data.</text>
</comment>
<gene>
    <name evidence="2" type="ORF">AWC38_SpisGene11250</name>
</gene>
<protein>
    <recommendedName>
        <fullName evidence="4">ShKT domain-containing protein</fullName>
    </recommendedName>
</protein>
<accession>A0A2B4S420</accession>
<name>A0A2B4S420_STYPI</name>
<evidence type="ECO:0008006" key="4">
    <source>
        <dbReference type="Google" id="ProtNLM"/>
    </source>
</evidence>
<keyword evidence="1" id="KW-0472">Membrane</keyword>
<evidence type="ECO:0000313" key="2">
    <source>
        <dbReference type="EMBL" id="PFX24156.1"/>
    </source>
</evidence>
<dbReference type="AlphaFoldDB" id="A0A2B4S420"/>
<feature type="transmembrane region" description="Helical" evidence="1">
    <location>
        <begin position="76"/>
        <end position="94"/>
    </location>
</feature>